<comment type="caution">
    <text evidence="2">The sequence shown here is derived from an EMBL/GenBank/DDBJ whole genome shotgun (WGS) entry which is preliminary data.</text>
</comment>
<accession>A0A147KC09</accession>
<evidence type="ECO:0000313" key="3">
    <source>
        <dbReference type="Proteomes" id="UP000074108"/>
    </source>
</evidence>
<dbReference type="AlphaFoldDB" id="A0A147KC09"/>
<keyword evidence="1" id="KW-0472">Membrane</keyword>
<name>A0A147KC09_9BACI</name>
<evidence type="ECO:0000256" key="1">
    <source>
        <dbReference type="SAM" id="Phobius"/>
    </source>
</evidence>
<dbReference type="EMBL" id="LDYG01000003">
    <property type="protein sequence ID" value="KUP09086.1"/>
    <property type="molecule type" value="Genomic_DNA"/>
</dbReference>
<dbReference type="Proteomes" id="UP000074108">
    <property type="component" value="Unassembled WGS sequence"/>
</dbReference>
<keyword evidence="1" id="KW-1133">Transmembrane helix</keyword>
<feature type="non-terminal residue" evidence="2">
    <location>
        <position position="1"/>
    </location>
</feature>
<keyword evidence="1" id="KW-0812">Transmembrane</keyword>
<keyword evidence="3" id="KW-1185">Reference proteome</keyword>
<gene>
    <name evidence="2" type="ORF">Q75_01170</name>
</gene>
<reference evidence="2 3" key="1">
    <citation type="journal article" date="2016" name="Front. Microbiol.">
        <title>Microevolution Analysis of Bacillus coahuilensis Unveils Differences in Phosphorus Acquisition Strategies and Their Regulation.</title>
        <authorList>
            <person name="Gomez-Lunar Z."/>
            <person name="Hernandez-Gonzalez I."/>
            <person name="Rodriguez-Torres M.D."/>
            <person name="Souza V."/>
            <person name="Olmedo-Alvarez G."/>
        </authorList>
    </citation>
    <scope>NUCLEOTIDE SEQUENCE [LARGE SCALE GENOMIC DNA]</scope>
    <source>
        <strain evidence="3">p1.1.43</strain>
    </source>
</reference>
<proteinExistence type="predicted"/>
<protein>
    <submittedName>
        <fullName evidence="2">Uncharacterized protein</fullName>
    </submittedName>
</protein>
<dbReference type="PATRIC" id="fig|1150625.3.peg.243"/>
<feature type="transmembrane region" description="Helical" evidence="1">
    <location>
        <begin position="6"/>
        <end position="27"/>
    </location>
</feature>
<sequence length="70" mass="7870">GDLIIPNGTILFLFIEILHLFLLIRLIGAKGARLPREIAEKVRPHRALARGGSPPPWRMEYLSRKSTGLI</sequence>
<organism evidence="2 3">
    <name type="scientific">Bacillus coahuilensis p1.1.43</name>
    <dbReference type="NCBI Taxonomy" id="1150625"/>
    <lineage>
        <taxon>Bacteria</taxon>
        <taxon>Bacillati</taxon>
        <taxon>Bacillota</taxon>
        <taxon>Bacilli</taxon>
        <taxon>Bacillales</taxon>
        <taxon>Bacillaceae</taxon>
        <taxon>Bacillus</taxon>
    </lineage>
</organism>
<evidence type="ECO:0000313" key="2">
    <source>
        <dbReference type="EMBL" id="KUP09086.1"/>
    </source>
</evidence>